<sequence>MGKWTADFGNDPDDDYNLIVIIYCNEEDVAIIRNIEGELILQWFGKKPNLEVPVDWLIGLLRAAKERLVRD</sequence>
<organism evidence="1">
    <name type="scientific">bioreactor metagenome</name>
    <dbReference type="NCBI Taxonomy" id="1076179"/>
    <lineage>
        <taxon>unclassified sequences</taxon>
        <taxon>metagenomes</taxon>
        <taxon>ecological metagenomes</taxon>
    </lineage>
</organism>
<protein>
    <submittedName>
        <fullName evidence="1">Uncharacterized protein</fullName>
    </submittedName>
</protein>
<dbReference type="EMBL" id="VSSQ01005120">
    <property type="protein sequence ID" value="MPM27931.1"/>
    <property type="molecule type" value="Genomic_DNA"/>
</dbReference>
<name>A0A644YJ63_9ZZZZ</name>
<dbReference type="AlphaFoldDB" id="A0A644YJ63"/>
<gene>
    <name evidence="1" type="ORF">SDC9_74447</name>
</gene>
<evidence type="ECO:0000313" key="1">
    <source>
        <dbReference type="EMBL" id="MPM27931.1"/>
    </source>
</evidence>
<proteinExistence type="predicted"/>
<reference evidence="1" key="1">
    <citation type="submission" date="2019-08" db="EMBL/GenBank/DDBJ databases">
        <authorList>
            <person name="Kucharzyk K."/>
            <person name="Murdoch R.W."/>
            <person name="Higgins S."/>
            <person name="Loffler F."/>
        </authorList>
    </citation>
    <scope>NUCLEOTIDE SEQUENCE</scope>
</reference>
<accession>A0A644YJ63</accession>
<comment type="caution">
    <text evidence="1">The sequence shown here is derived from an EMBL/GenBank/DDBJ whole genome shotgun (WGS) entry which is preliminary data.</text>
</comment>